<evidence type="ECO:0000313" key="3">
    <source>
        <dbReference type="Proteomes" id="UP000012589"/>
    </source>
</evidence>
<dbReference type="eggNOG" id="COG1484">
    <property type="taxonomic scope" value="Bacteria"/>
</dbReference>
<dbReference type="InterPro" id="IPR027417">
    <property type="entry name" value="P-loop_NTPase"/>
</dbReference>
<evidence type="ECO:0000313" key="2">
    <source>
        <dbReference type="EMBL" id="EMZ23407.1"/>
    </source>
</evidence>
<protein>
    <recommendedName>
        <fullName evidence="1">AAA+ ATPase domain-containing protein</fullName>
    </recommendedName>
</protein>
<dbReference type="AlphaFoldDB" id="N2A236"/>
<comment type="caution">
    <text evidence="2">The sequence shown here is derived from an EMBL/GenBank/DDBJ whole genome shotgun (WGS) entry which is preliminary data.</text>
</comment>
<dbReference type="GO" id="GO:0005524">
    <property type="term" value="F:ATP binding"/>
    <property type="evidence" value="ECO:0007669"/>
    <property type="project" value="InterPro"/>
</dbReference>
<dbReference type="PATRIC" id="fig|1235802.3.peg.3772"/>
<dbReference type="Proteomes" id="UP000012589">
    <property type="component" value="Unassembled WGS sequence"/>
</dbReference>
<accession>N2A236</accession>
<reference evidence="2 3" key="1">
    <citation type="journal article" date="2014" name="Genome Announc.">
        <title>Draft genome sequences of the altered schaedler flora, a defined bacterial community from gnotobiotic mice.</title>
        <authorList>
            <person name="Wannemuehler M.J."/>
            <person name="Overstreet A.M."/>
            <person name="Ward D.V."/>
            <person name="Phillips G.J."/>
        </authorList>
    </citation>
    <scope>NUCLEOTIDE SEQUENCE [LARGE SCALE GENOMIC DNA]</scope>
    <source>
        <strain evidence="2 3">ASF492</strain>
    </source>
</reference>
<dbReference type="PANTHER" id="PTHR30050:SF4">
    <property type="entry name" value="ATP-BINDING PROTEIN RV3427C IN INSERTION SEQUENCE-RELATED"/>
    <property type="match status" value="1"/>
</dbReference>
<name>N2A236_9FIRM</name>
<dbReference type="STRING" id="1235802.C823_03578"/>
<proteinExistence type="predicted"/>
<gene>
    <name evidence="2" type="ORF">C823_03578</name>
</gene>
<dbReference type="NCBIfam" id="NF005304">
    <property type="entry name" value="PRK06835.1"/>
    <property type="match status" value="1"/>
</dbReference>
<dbReference type="PROSITE" id="PS00675">
    <property type="entry name" value="SIGMA54_INTERACT_1"/>
    <property type="match status" value="1"/>
</dbReference>
<dbReference type="InterPro" id="IPR003593">
    <property type="entry name" value="AAA+_ATPase"/>
</dbReference>
<dbReference type="InterPro" id="IPR025662">
    <property type="entry name" value="Sigma_54_int_dom_ATP-bd_1"/>
</dbReference>
<feature type="domain" description="AAA+ ATPase" evidence="1">
    <location>
        <begin position="182"/>
        <end position="306"/>
    </location>
</feature>
<evidence type="ECO:0000259" key="1">
    <source>
        <dbReference type="SMART" id="SM00382"/>
    </source>
</evidence>
<dbReference type="EMBL" id="AQFT01000107">
    <property type="protein sequence ID" value="EMZ23407.1"/>
    <property type="molecule type" value="Genomic_DNA"/>
</dbReference>
<sequence>MALSNLQYDEIQRQYDARQLQNQHILQKRKTQLYLKYPRLKELESLIASVSVHFARLLLDGDEQAMAQLKQTLAHYRTERAEILASAGLTDRYLEPPYTCPDCKDTGYIGSKRCHCFKQAAIDLVYTQSNIRSVLEEENFTHYSFTYYSETKKSDTTGLTYRETAQDAVRESLLFLKQFDTEFQNLFLYGDTGTGKTFLSHCIAKELLDTGHSVIYFTAFGLFEVLEKHKFEKDREASSSMQHIFDCDLLIIDDLGTELSNSFTVSQLFLCLNERILRKKSTIISTNLGIDQLSIIYSERIFSRITSSYTMLKLYCDDIRLQKRKLSNGADHSVPLQTK</sequence>
<dbReference type="SUPFAM" id="SSF52540">
    <property type="entry name" value="P-loop containing nucleoside triphosphate hydrolases"/>
    <property type="match status" value="1"/>
</dbReference>
<dbReference type="GO" id="GO:0006260">
    <property type="term" value="P:DNA replication"/>
    <property type="evidence" value="ECO:0007669"/>
    <property type="project" value="TreeGrafter"/>
</dbReference>
<organism evidence="2 3">
    <name type="scientific">Eubacterium plexicaudatum ASF492</name>
    <dbReference type="NCBI Taxonomy" id="1235802"/>
    <lineage>
        <taxon>Bacteria</taxon>
        <taxon>Bacillati</taxon>
        <taxon>Bacillota</taxon>
        <taxon>Clostridia</taxon>
        <taxon>Eubacteriales</taxon>
        <taxon>Eubacteriaceae</taxon>
        <taxon>Eubacterium</taxon>
    </lineage>
</organism>
<keyword evidence="3" id="KW-1185">Reference proteome</keyword>
<dbReference type="CDD" id="cd00009">
    <property type="entry name" value="AAA"/>
    <property type="match status" value="1"/>
</dbReference>
<dbReference type="PANTHER" id="PTHR30050">
    <property type="entry name" value="CHROMOSOMAL REPLICATION INITIATOR PROTEIN DNAA"/>
    <property type="match status" value="1"/>
</dbReference>
<dbReference type="Pfam" id="PF01695">
    <property type="entry name" value="IstB_IS21"/>
    <property type="match status" value="1"/>
</dbReference>
<dbReference type="SMART" id="SM00382">
    <property type="entry name" value="AAA"/>
    <property type="match status" value="1"/>
</dbReference>
<dbReference type="InterPro" id="IPR002611">
    <property type="entry name" value="IstB_ATP-bd"/>
</dbReference>
<dbReference type="Gene3D" id="3.40.50.300">
    <property type="entry name" value="P-loop containing nucleotide triphosphate hydrolases"/>
    <property type="match status" value="1"/>
</dbReference>
<dbReference type="OrthoDB" id="9776217at2"/>
<dbReference type="HOGENOM" id="CLU_062999_0_0_9"/>